<dbReference type="PANTHER" id="PTHR36195:SF6">
    <property type="entry name" value="SECRETED THAUMATIN-LIKE PROTEIN CALA"/>
    <property type="match status" value="1"/>
</dbReference>
<feature type="chain" id="PRO_5024862114" evidence="1">
    <location>
        <begin position="20"/>
        <end position="169"/>
    </location>
</feature>
<sequence length="169" mass="18620">MSASKFVFCFLALISAAATQHLEETPDVGSTKIVNNMGSTIYMWSVADEQGPMMTIPPGGSYREIYRFHPNGGGVSIKLATTPDITNIIQFEYTRAGEKIFWDVSCVDTKPNSLFYAKGISLEPSSKDCPAFTCAPGDTKCRHVYHKWNDDHAAHGCHIDTSFTFKLGI</sequence>
<evidence type="ECO:0000313" key="2">
    <source>
        <dbReference type="EMBL" id="KAB8070467.1"/>
    </source>
</evidence>
<gene>
    <name evidence="2" type="ORF">BDV29DRAFT_160414</name>
</gene>
<proteinExistence type="predicted"/>
<dbReference type="AlphaFoldDB" id="A0A5N5WRZ5"/>
<protein>
    <submittedName>
        <fullName evidence="2">Uncharacterized protein</fullName>
    </submittedName>
</protein>
<keyword evidence="1" id="KW-0732">Signal</keyword>
<reference evidence="2 3" key="1">
    <citation type="submission" date="2019-04" db="EMBL/GenBank/DDBJ databases">
        <title>Friends and foes A comparative genomics study of 23 Aspergillus species from section Flavi.</title>
        <authorList>
            <consortium name="DOE Joint Genome Institute"/>
            <person name="Kjaerbolling I."/>
            <person name="Vesth T."/>
            <person name="Frisvad J.C."/>
            <person name="Nybo J.L."/>
            <person name="Theobald S."/>
            <person name="Kildgaard S."/>
            <person name="Isbrandt T."/>
            <person name="Kuo A."/>
            <person name="Sato A."/>
            <person name="Lyhne E.K."/>
            <person name="Kogle M.E."/>
            <person name="Wiebenga A."/>
            <person name="Kun R.S."/>
            <person name="Lubbers R.J."/>
            <person name="Makela M.R."/>
            <person name="Barry K."/>
            <person name="Chovatia M."/>
            <person name="Clum A."/>
            <person name="Daum C."/>
            <person name="Haridas S."/>
            <person name="He G."/>
            <person name="LaButti K."/>
            <person name="Lipzen A."/>
            <person name="Mondo S."/>
            <person name="Riley R."/>
            <person name="Salamov A."/>
            <person name="Simmons B.A."/>
            <person name="Magnuson J.K."/>
            <person name="Henrissat B."/>
            <person name="Mortensen U.H."/>
            <person name="Larsen T.O."/>
            <person name="Devries R.P."/>
            <person name="Grigoriev I.V."/>
            <person name="Machida M."/>
            <person name="Baker S.E."/>
            <person name="Andersen M.R."/>
        </authorList>
    </citation>
    <scope>NUCLEOTIDE SEQUENCE [LARGE SCALE GENOMIC DNA]</scope>
    <source>
        <strain evidence="2 3">CBS 151.66</strain>
    </source>
</reference>
<keyword evidence="3" id="KW-1185">Reference proteome</keyword>
<dbReference type="PANTHER" id="PTHR36195">
    <property type="entry name" value="DOMAIN PROTEIN, PUTATIVE (AFU_ORTHOLOGUE AFUA_5G01990)-RELATED-RELATED"/>
    <property type="match status" value="1"/>
</dbReference>
<dbReference type="EMBL" id="ML732301">
    <property type="protein sequence ID" value="KAB8070467.1"/>
    <property type="molecule type" value="Genomic_DNA"/>
</dbReference>
<evidence type="ECO:0000256" key="1">
    <source>
        <dbReference type="SAM" id="SignalP"/>
    </source>
</evidence>
<accession>A0A5N5WRZ5</accession>
<feature type="signal peptide" evidence="1">
    <location>
        <begin position="1"/>
        <end position="19"/>
    </location>
</feature>
<dbReference type="Proteomes" id="UP000326565">
    <property type="component" value="Unassembled WGS sequence"/>
</dbReference>
<name>A0A5N5WRZ5_9EURO</name>
<organism evidence="2 3">
    <name type="scientific">Aspergillus leporis</name>
    <dbReference type="NCBI Taxonomy" id="41062"/>
    <lineage>
        <taxon>Eukaryota</taxon>
        <taxon>Fungi</taxon>
        <taxon>Dikarya</taxon>
        <taxon>Ascomycota</taxon>
        <taxon>Pezizomycotina</taxon>
        <taxon>Eurotiomycetes</taxon>
        <taxon>Eurotiomycetidae</taxon>
        <taxon>Eurotiales</taxon>
        <taxon>Aspergillaceae</taxon>
        <taxon>Aspergillus</taxon>
        <taxon>Aspergillus subgen. Circumdati</taxon>
    </lineage>
</organism>
<dbReference type="Pfam" id="PF04681">
    <property type="entry name" value="Bys1"/>
    <property type="match status" value="1"/>
</dbReference>
<dbReference type="InterPro" id="IPR006771">
    <property type="entry name" value="CetA-like"/>
</dbReference>
<dbReference type="OrthoDB" id="5144514at2759"/>
<evidence type="ECO:0000313" key="3">
    <source>
        <dbReference type="Proteomes" id="UP000326565"/>
    </source>
</evidence>